<sequence length="412" mass="45036">MPPEKHALLSASSASRWLKCTAAPRFEEGLPENTSEYAEEGRLAHAIGELKVLKKCTPMSTRTYNTRLNKLKKNPLYDPEMDKTTDLYLEHITEQVMDYDSAPTVAVEVRVDFSDYVPEGFGTCDCCIIGGDLLSITDYKHGKGVPVSAVGNPQMKLYALGALRRYAAVFGDTIKRVRMTIDQPRLDSYTTDEITVEELRAWGESIKPIAQRAFSGLGEFVPGDHCRFCRGKAQCRARANVNTALEDFKDCVPAGSIPADALVPQEHSHTGAITGEEVHPLLTDAEIGDLLERGAQLVQWYKDLEAYATEALLAGKEIPGWKLVAGRSNRTFTDQDAAIQAVIAAGYDEALVYDRKPKTLSELEKLMGKAEFAEKIGGFVTKPLGKPTLAPASDKREAYAPAASDFAGVVDG</sequence>
<name>A0A9D1DJ02_9FIRM</name>
<reference evidence="1" key="2">
    <citation type="journal article" date="2021" name="PeerJ">
        <title>Extensive microbial diversity within the chicken gut microbiome revealed by metagenomics and culture.</title>
        <authorList>
            <person name="Gilroy R."/>
            <person name="Ravi A."/>
            <person name="Getino M."/>
            <person name="Pursley I."/>
            <person name="Horton D.L."/>
            <person name="Alikhan N.F."/>
            <person name="Baker D."/>
            <person name="Gharbi K."/>
            <person name="Hall N."/>
            <person name="Watson M."/>
            <person name="Adriaenssens E.M."/>
            <person name="Foster-Nyarko E."/>
            <person name="Jarju S."/>
            <person name="Secka A."/>
            <person name="Antonio M."/>
            <person name="Oren A."/>
            <person name="Chaudhuri R.R."/>
            <person name="La Ragione R."/>
            <person name="Hildebrand F."/>
            <person name="Pallen M.J."/>
        </authorList>
    </citation>
    <scope>NUCLEOTIDE SEQUENCE</scope>
    <source>
        <strain evidence="1">ChiBcec15-4380</strain>
    </source>
</reference>
<accession>A0A9D1DJ02</accession>
<organism evidence="1 2">
    <name type="scientific">Candidatus Avoscillospira avicola</name>
    <dbReference type="NCBI Taxonomy" id="2840706"/>
    <lineage>
        <taxon>Bacteria</taxon>
        <taxon>Bacillati</taxon>
        <taxon>Bacillota</taxon>
        <taxon>Clostridia</taxon>
        <taxon>Eubacteriales</taxon>
        <taxon>Oscillospiraceae</taxon>
        <taxon>Oscillospiraceae incertae sedis</taxon>
        <taxon>Candidatus Avoscillospira</taxon>
    </lineage>
</organism>
<comment type="caution">
    <text evidence="1">The sequence shown here is derived from an EMBL/GenBank/DDBJ whole genome shotgun (WGS) entry which is preliminary data.</text>
</comment>
<dbReference type="Proteomes" id="UP000824239">
    <property type="component" value="Unassembled WGS sequence"/>
</dbReference>
<protein>
    <submittedName>
        <fullName evidence="1">DUF2800 domain-containing protein</fullName>
    </submittedName>
</protein>
<evidence type="ECO:0000313" key="1">
    <source>
        <dbReference type="EMBL" id="HIR51469.1"/>
    </source>
</evidence>
<dbReference type="Pfam" id="PF10926">
    <property type="entry name" value="DUF2800"/>
    <property type="match status" value="1"/>
</dbReference>
<dbReference type="AlphaFoldDB" id="A0A9D1DJ02"/>
<gene>
    <name evidence="1" type="ORF">IAA53_09410</name>
</gene>
<evidence type="ECO:0000313" key="2">
    <source>
        <dbReference type="Proteomes" id="UP000824239"/>
    </source>
</evidence>
<dbReference type="InterPro" id="IPR021229">
    <property type="entry name" value="DUF2800"/>
</dbReference>
<dbReference type="EMBL" id="DVHE01000073">
    <property type="protein sequence ID" value="HIR51469.1"/>
    <property type="molecule type" value="Genomic_DNA"/>
</dbReference>
<reference evidence="1" key="1">
    <citation type="submission" date="2020-10" db="EMBL/GenBank/DDBJ databases">
        <authorList>
            <person name="Gilroy R."/>
        </authorList>
    </citation>
    <scope>NUCLEOTIDE SEQUENCE</scope>
    <source>
        <strain evidence="1">ChiBcec15-4380</strain>
    </source>
</reference>
<proteinExistence type="predicted"/>